<gene>
    <name evidence="1" type="ORF">ACFO3J_22985</name>
</gene>
<accession>A0ABV8HQN4</accession>
<organism evidence="1 2">
    <name type="scientific">Streptomyces polygonati</name>
    <dbReference type="NCBI Taxonomy" id="1617087"/>
    <lineage>
        <taxon>Bacteria</taxon>
        <taxon>Bacillati</taxon>
        <taxon>Actinomycetota</taxon>
        <taxon>Actinomycetes</taxon>
        <taxon>Kitasatosporales</taxon>
        <taxon>Streptomycetaceae</taxon>
        <taxon>Streptomyces</taxon>
    </lineage>
</organism>
<protein>
    <submittedName>
        <fullName evidence="1">Uncharacterized protein</fullName>
    </submittedName>
</protein>
<comment type="caution">
    <text evidence="1">The sequence shown here is derived from an EMBL/GenBank/DDBJ whole genome shotgun (WGS) entry which is preliminary data.</text>
</comment>
<proteinExistence type="predicted"/>
<dbReference type="EMBL" id="JBHSBB010000014">
    <property type="protein sequence ID" value="MFC4034320.1"/>
    <property type="molecule type" value="Genomic_DNA"/>
</dbReference>
<keyword evidence="2" id="KW-1185">Reference proteome</keyword>
<dbReference type="RefSeq" id="WP_386432239.1">
    <property type="nucleotide sequence ID" value="NZ_JBHSBB010000014.1"/>
</dbReference>
<dbReference type="Proteomes" id="UP001595765">
    <property type="component" value="Unassembled WGS sequence"/>
</dbReference>
<name>A0ABV8HQN4_9ACTN</name>
<evidence type="ECO:0000313" key="1">
    <source>
        <dbReference type="EMBL" id="MFC4034320.1"/>
    </source>
</evidence>
<evidence type="ECO:0000313" key="2">
    <source>
        <dbReference type="Proteomes" id="UP001595765"/>
    </source>
</evidence>
<reference evidence="2" key="1">
    <citation type="journal article" date="2019" name="Int. J. Syst. Evol. Microbiol.">
        <title>The Global Catalogue of Microorganisms (GCM) 10K type strain sequencing project: providing services to taxonomists for standard genome sequencing and annotation.</title>
        <authorList>
            <consortium name="The Broad Institute Genomics Platform"/>
            <consortium name="The Broad Institute Genome Sequencing Center for Infectious Disease"/>
            <person name="Wu L."/>
            <person name="Ma J."/>
        </authorList>
    </citation>
    <scope>NUCLEOTIDE SEQUENCE [LARGE SCALE GENOMIC DNA]</scope>
    <source>
        <strain evidence="2">CGMCC 4.7237</strain>
    </source>
</reference>
<sequence>MTDKAVAANHLTPTIRAAEKIAEALDLPTVSTTSTAAALNEAVAAADELAEALGIAGFALPSLHGDFTLTDRPLVHLGSASAELVRLLAAWIRERA</sequence>